<evidence type="ECO:0000313" key="3">
    <source>
        <dbReference type="EMBL" id="SVC17662.1"/>
    </source>
</evidence>
<dbReference type="InterPro" id="IPR011078">
    <property type="entry name" value="PyrdxlP_homeostasis"/>
</dbReference>
<feature type="domain" description="Alanine racemase N-terminal" evidence="2">
    <location>
        <begin position="1"/>
        <end position="78"/>
    </location>
</feature>
<evidence type="ECO:0000256" key="1">
    <source>
        <dbReference type="ARBA" id="ARBA00022898"/>
    </source>
</evidence>
<dbReference type="EMBL" id="UINC01077490">
    <property type="protein sequence ID" value="SVC17662.1"/>
    <property type="molecule type" value="Genomic_DNA"/>
</dbReference>
<protein>
    <recommendedName>
        <fullName evidence="2">Alanine racemase N-terminal domain-containing protein</fullName>
    </recommendedName>
</protein>
<dbReference type="AlphaFoldDB" id="A0A382K2G9"/>
<reference evidence="3" key="1">
    <citation type="submission" date="2018-05" db="EMBL/GenBank/DDBJ databases">
        <authorList>
            <person name="Lanie J.A."/>
            <person name="Ng W.-L."/>
            <person name="Kazmierczak K.M."/>
            <person name="Andrzejewski T.M."/>
            <person name="Davidsen T.M."/>
            <person name="Wayne K.J."/>
            <person name="Tettelin H."/>
            <person name="Glass J.I."/>
            <person name="Rusch D."/>
            <person name="Podicherti R."/>
            <person name="Tsui H.-C.T."/>
            <person name="Winkler M.E."/>
        </authorList>
    </citation>
    <scope>NUCLEOTIDE SEQUENCE</scope>
</reference>
<evidence type="ECO:0000259" key="2">
    <source>
        <dbReference type="Pfam" id="PF01168"/>
    </source>
</evidence>
<organism evidence="3">
    <name type="scientific">marine metagenome</name>
    <dbReference type="NCBI Taxonomy" id="408172"/>
    <lineage>
        <taxon>unclassified sequences</taxon>
        <taxon>metagenomes</taxon>
        <taxon>ecological metagenomes</taxon>
    </lineage>
</organism>
<dbReference type="Pfam" id="PF01168">
    <property type="entry name" value="Ala_racemase_N"/>
    <property type="match status" value="1"/>
</dbReference>
<dbReference type="PANTHER" id="PTHR10146">
    <property type="entry name" value="PROLINE SYNTHETASE CO-TRANSCRIBED BACTERIAL HOMOLOG PROTEIN"/>
    <property type="match status" value="1"/>
</dbReference>
<dbReference type="InterPro" id="IPR029066">
    <property type="entry name" value="PLP-binding_barrel"/>
</dbReference>
<proteinExistence type="predicted"/>
<gene>
    <name evidence="3" type="ORF">METZ01_LOCUS270516</name>
</gene>
<dbReference type="PANTHER" id="PTHR10146:SF14">
    <property type="entry name" value="PYRIDOXAL PHOSPHATE HOMEOSTASIS PROTEIN"/>
    <property type="match status" value="1"/>
</dbReference>
<accession>A0A382K2G9</accession>
<sequence>KGLKVRGLMTIPPYDPNPEKSRPYYVCLRELRDTCSKLAIPGLSLDELSMGMSNDYEVAVEEGATLVRVGTALFGKRPLTSKDSIG</sequence>
<dbReference type="InterPro" id="IPR001608">
    <property type="entry name" value="Ala_racemase_N"/>
</dbReference>
<feature type="non-terminal residue" evidence="3">
    <location>
        <position position="1"/>
    </location>
</feature>
<dbReference type="GO" id="GO:0030170">
    <property type="term" value="F:pyridoxal phosphate binding"/>
    <property type="evidence" value="ECO:0007669"/>
    <property type="project" value="InterPro"/>
</dbReference>
<name>A0A382K2G9_9ZZZZ</name>
<dbReference type="SUPFAM" id="SSF51419">
    <property type="entry name" value="PLP-binding barrel"/>
    <property type="match status" value="1"/>
</dbReference>
<keyword evidence="1" id="KW-0663">Pyridoxal phosphate</keyword>
<dbReference type="Gene3D" id="3.20.20.10">
    <property type="entry name" value="Alanine racemase"/>
    <property type="match status" value="1"/>
</dbReference>